<dbReference type="Pfam" id="PF07992">
    <property type="entry name" value="Pyr_redox_2"/>
    <property type="match status" value="1"/>
</dbReference>
<dbReference type="Gene3D" id="3.50.50.60">
    <property type="entry name" value="FAD/NAD(P)-binding domain"/>
    <property type="match status" value="2"/>
</dbReference>
<dbReference type="AlphaFoldDB" id="A0A193BYJ4"/>
<protein>
    <recommendedName>
        <fullName evidence="5">FAD/NAD(P)-binding domain-containing protein</fullName>
    </recommendedName>
</protein>
<evidence type="ECO:0000256" key="4">
    <source>
        <dbReference type="ARBA" id="ARBA00023002"/>
    </source>
</evidence>
<name>A0A193BYJ4_AMYOR</name>
<dbReference type="Proteomes" id="UP000093695">
    <property type="component" value="Chromosome"/>
</dbReference>
<keyword evidence="3" id="KW-0274">FAD</keyword>
<dbReference type="RefSeq" id="WP_052675037.1">
    <property type="nucleotide sequence ID" value="NZ_CP016174.1"/>
</dbReference>
<evidence type="ECO:0000313" key="6">
    <source>
        <dbReference type="EMBL" id="ANN17240.1"/>
    </source>
</evidence>
<evidence type="ECO:0000256" key="3">
    <source>
        <dbReference type="ARBA" id="ARBA00022827"/>
    </source>
</evidence>
<dbReference type="KEGG" id="aori:SD37_17375"/>
<sequence length="333" mass="34674">MLDTSRRLVVAGASLAGLRAAEAARRAGFRRPITLLGAENQLPYDRPPLSKAYLDGAPDGVPDLAFRTRTALVEELGIDLRLGCAATALDADERVVHTTGGDVPFDALVVATGATARTLDGASGLPGVHTLRTVHDDRAVRAALDAGARTVVVGAGFIGSEVASATRKRGLPITILEAAEVPLERAVGVEMGIACAALHERNGTELRCGVTVESVRHNGSELVVDLDGGESLSADLVVVGIGATPATGWLANSALTDENGVVCDENLWIGAPGVYAAGDVARWHNPLFGEHMRLEHGQEGQALGVSIALWPHIRSGVREFRAPATSSIKCSRA</sequence>
<dbReference type="InterPro" id="IPR023753">
    <property type="entry name" value="FAD/NAD-binding_dom"/>
</dbReference>
<dbReference type="PRINTS" id="PR00368">
    <property type="entry name" value="FADPNR"/>
</dbReference>
<dbReference type="GO" id="GO:0016651">
    <property type="term" value="F:oxidoreductase activity, acting on NAD(P)H"/>
    <property type="evidence" value="ECO:0007669"/>
    <property type="project" value="TreeGrafter"/>
</dbReference>
<dbReference type="PANTHER" id="PTHR43557:SF2">
    <property type="entry name" value="RIESKE DOMAIN-CONTAINING PROTEIN-RELATED"/>
    <property type="match status" value="1"/>
</dbReference>
<dbReference type="SUPFAM" id="SSF51905">
    <property type="entry name" value="FAD/NAD(P)-binding domain"/>
    <property type="match status" value="1"/>
</dbReference>
<evidence type="ECO:0000256" key="1">
    <source>
        <dbReference type="ARBA" id="ARBA00001974"/>
    </source>
</evidence>
<dbReference type="STRING" id="31958.SD37_17375"/>
<feature type="domain" description="FAD/NAD(P)-binding" evidence="5">
    <location>
        <begin position="7"/>
        <end position="288"/>
    </location>
</feature>
<dbReference type="EMBL" id="CP016174">
    <property type="protein sequence ID" value="ANN17240.1"/>
    <property type="molecule type" value="Genomic_DNA"/>
</dbReference>
<evidence type="ECO:0000313" key="7">
    <source>
        <dbReference type="Proteomes" id="UP000093695"/>
    </source>
</evidence>
<evidence type="ECO:0000256" key="2">
    <source>
        <dbReference type="ARBA" id="ARBA00022630"/>
    </source>
</evidence>
<keyword evidence="4" id="KW-0560">Oxidoreductase</keyword>
<comment type="cofactor">
    <cofactor evidence="1">
        <name>FAD</name>
        <dbReference type="ChEBI" id="CHEBI:57692"/>
    </cofactor>
</comment>
<dbReference type="InterPro" id="IPR036188">
    <property type="entry name" value="FAD/NAD-bd_sf"/>
</dbReference>
<dbReference type="PRINTS" id="PR00411">
    <property type="entry name" value="PNDRDTASEI"/>
</dbReference>
<keyword evidence="7" id="KW-1185">Reference proteome</keyword>
<dbReference type="GO" id="GO:0005737">
    <property type="term" value="C:cytoplasm"/>
    <property type="evidence" value="ECO:0007669"/>
    <property type="project" value="TreeGrafter"/>
</dbReference>
<dbReference type="InterPro" id="IPR050446">
    <property type="entry name" value="FAD-oxidoreductase/Apoptosis"/>
</dbReference>
<organism evidence="6 7">
    <name type="scientific">Amycolatopsis orientalis</name>
    <name type="common">Nocardia orientalis</name>
    <dbReference type="NCBI Taxonomy" id="31958"/>
    <lineage>
        <taxon>Bacteria</taxon>
        <taxon>Bacillati</taxon>
        <taxon>Actinomycetota</taxon>
        <taxon>Actinomycetes</taxon>
        <taxon>Pseudonocardiales</taxon>
        <taxon>Pseudonocardiaceae</taxon>
        <taxon>Amycolatopsis</taxon>
    </lineage>
</organism>
<gene>
    <name evidence="6" type="ORF">SD37_17375</name>
</gene>
<accession>A0A193BYJ4</accession>
<proteinExistence type="predicted"/>
<keyword evidence="2" id="KW-0285">Flavoprotein</keyword>
<dbReference type="PANTHER" id="PTHR43557">
    <property type="entry name" value="APOPTOSIS-INDUCING FACTOR 1"/>
    <property type="match status" value="1"/>
</dbReference>
<reference evidence="6 7" key="1">
    <citation type="journal article" date="2015" name="Genome Announc.">
        <title>Draft Genome Sequence of Norvancomycin-Producing Strain Amycolatopsis orientalis CPCC200066.</title>
        <authorList>
            <person name="Lei X."/>
            <person name="Yuan F."/>
            <person name="Shi Y."/>
            <person name="Li X."/>
            <person name="Wang L."/>
            <person name="Hong B."/>
        </authorList>
    </citation>
    <scope>NUCLEOTIDE SEQUENCE [LARGE SCALE GENOMIC DNA]</scope>
    <source>
        <strain evidence="6 7">B-37</strain>
    </source>
</reference>
<evidence type="ECO:0000259" key="5">
    <source>
        <dbReference type="Pfam" id="PF07992"/>
    </source>
</evidence>